<dbReference type="GO" id="GO:0008170">
    <property type="term" value="F:N-methyltransferase activity"/>
    <property type="evidence" value="ECO:0007669"/>
    <property type="project" value="UniProtKB-ARBA"/>
</dbReference>
<evidence type="ECO:0000313" key="14">
    <source>
        <dbReference type="Proteomes" id="UP000829291"/>
    </source>
</evidence>
<evidence type="ECO:0000256" key="5">
    <source>
        <dbReference type="ARBA" id="ARBA00022771"/>
    </source>
</evidence>
<sequence length="668" mass="74636">MLERDAEADIGEYFRENLLDVRRAVDVCEFRKFAAINTNGERVAYILKYPEARRLPLEFPGVGEKNHDRALKLKETGNSLFGRGNFLKALGNYSDAAIVAPECDLSVILANRSAVLYHLERFELSVSDAEEAVRIGYPQELMYKLEERRARCLLALKKHNAAMDAFKSTLRALDYAKISAEKKQKIEYDARVMLAVMEKGNQLNSTANSQNSTAPSPSPKKSLPKLSGNQNPDYPAFSDAVDFKDSGSSVGRYAVAKREILPGDVLAAEKPHSAVLLPEFRLSHCHLCFARVVAPVPASCNTCTIIVYCSPKCRNRDVKAHALECPLLLALYVSSASVTCFLALKSVVQIPLNELLKMKDSLNAEIKPYKGDDYRCLHGLVTHGDERTADDLFHRAYMAGWLLRLLKRSSYFPKEVNTPDSADSQLSPEEIFVGGLILHNIQLLQFNAHEISELVRPKGAITLDKAKSIFIGGGVYPTVALLNHSCNPSVIRYFVGTTMVVRALRTIRPGEEVSENYGPIFTTMPLSERKRKLRLQYWFDCSCEACANQWPLIEGIDPRILRFRCDSGEACGNILPVSTESNEFMVTCSKCKKSMNILKGLKAIQDTDSIFKTASRQLESGEHEKALKGYFEILKLLDENLAPPLRDYHLCQQGVRLCLLAIGNTSFY</sequence>
<feature type="region of interest" description="Disordered" evidence="11">
    <location>
        <begin position="203"/>
        <end position="229"/>
    </location>
</feature>
<dbReference type="Gene3D" id="1.10.220.160">
    <property type="match status" value="1"/>
</dbReference>
<dbReference type="PROSITE" id="PS50865">
    <property type="entry name" value="ZF_MYND_2"/>
    <property type="match status" value="1"/>
</dbReference>
<dbReference type="GO" id="GO:0042826">
    <property type="term" value="F:histone deacetylase binding"/>
    <property type="evidence" value="ECO:0007669"/>
    <property type="project" value="TreeGrafter"/>
</dbReference>
<dbReference type="InterPro" id="IPR011990">
    <property type="entry name" value="TPR-like_helical_dom_sf"/>
</dbReference>
<dbReference type="RefSeq" id="XP_015522321.1">
    <property type="nucleotide sequence ID" value="XM_015666835.2"/>
</dbReference>
<organism evidence="15">
    <name type="scientific">Neodiprion lecontei</name>
    <name type="common">Redheaded pine sawfly</name>
    <dbReference type="NCBI Taxonomy" id="441921"/>
    <lineage>
        <taxon>Eukaryota</taxon>
        <taxon>Metazoa</taxon>
        <taxon>Ecdysozoa</taxon>
        <taxon>Arthropoda</taxon>
        <taxon>Hexapoda</taxon>
        <taxon>Insecta</taxon>
        <taxon>Pterygota</taxon>
        <taxon>Neoptera</taxon>
        <taxon>Endopterygota</taxon>
        <taxon>Hymenoptera</taxon>
        <taxon>Tenthredinoidea</taxon>
        <taxon>Diprionidae</taxon>
        <taxon>Diprioninae</taxon>
        <taxon>Neodiprion</taxon>
    </lineage>
</organism>
<dbReference type="SUPFAM" id="SSF82199">
    <property type="entry name" value="SET domain"/>
    <property type="match status" value="1"/>
</dbReference>
<dbReference type="PANTHER" id="PTHR46165:SF7">
    <property type="entry name" value="SET AND MYND DOMAIN-CONTAINING PROTEIN 4"/>
    <property type="match status" value="1"/>
</dbReference>
<dbReference type="InterPro" id="IPR044421">
    <property type="entry name" value="SMYD4_SET"/>
</dbReference>
<dbReference type="InterPro" id="IPR046341">
    <property type="entry name" value="SET_dom_sf"/>
</dbReference>
<evidence type="ECO:0000256" key="1">
    <source>
        <dbReference type="ARBA" id="ARBA00022603"/>
    </source>
</evidence>
<dbReference type="KEGG" id="nlo:107226132"/>
<comment type="function">
    <text evidence="7">Protein-lysine N-methyltransferase. Monomethylates PRMT5, modulating its transcriptional activity. May also act as a histone methyltransferase. Plays a critical role in cardiac development. Acts as a key epigenetic regulator of gene expression during cardiac development via its dual activities as a methyltransferase and negative regulator of HDAC1.</text>
</comment>
<accession>A0A6J0C4U1</accession>
<dbReference type="Pfam" id="PF01753">
    <property type="entry name" value="zf-MYND"/>
    <property type="match status" value="1"/>
</dbReference>
<evidence type="ECO:0000259" key="13">
    <source>
        <dbReference type="PROSITE" id="PS50865"/>
    </source>
</evidence>
<evidence type="ECO:0000256" key="9">
    <source>
        <dbReference type="ARBA" id="ARBA00093680"/>
    </source>
</evidence>
<dbReference type="Pfam" id="PF00856">
    <property type="entry name" value="SET"/>
    <property type="match status" value="1"/>
</dbReference>
<dbReference type="GO" id="GO:0008757">
    <property type="term" value="F:S-adenosylmethionine-dependent methyltransferase activity"/>
    <property type="evidence" value="ECO:0007669"/>
    <property type="project" value="UniProtKB-ARBA"/>
</dbReference>
<feature type="domain" description="MYND-type" evidence="13">
    <location>
        <begin position="285"/>
        <end position="325"/>
    </location>
</feature>
<protein>
    <recommendedName>
        <fullName evidence="8">Protein-lysine N-methyltransferase SMYD4</fullName>
    </recommendedName>
    <alternativeName>
        <fullName evidence="9">SET and MYND domain-containing protein 4</fullName>
    </alternativeName>
</protein>
<evidence type="ECO:0000256" key="2">
    <source>
        <dbReference type="ARBA" id="ARBA00022679"/>
    </source>
</evidence>
<evidence type="ECO:0000259" key="12">
    <source>
        <dbReference type="PROSITE" id="PS50280"/>
    </source>
</evidence>
<evidence type="ECO:0000256" key="6">
    <source>
        <dbReference type="ARBA" id="ARBA00022833"/>
    </source>
</evidence>
<dbReference type="GO" id="GO:0005634">
    <property type="term" value="C:nucleus"/>
    <property type="evidence" value="ECO:0007669"/>
    <property type="project" value="TreeGrafter"/>
</dbReference>
<dbReference type="Gene3D" id="2.170.270.10">
    <property type="entry name" value="SET domain"/>
    <property type="match status" value="1"/>
</dbReference>
<dbReference type="InterPro" id="IPR002893">
    <property type="entry name" value="Znf_MYND"/>
</dbReference>
<feature type="domain" description="SET" evidence="12">
    <location>
        <begin position="239"/>
        <end position="518"/>
    </location>
</feature>
<keyword evidence="1" id="KW-0489">Methyltransferase</keyword>
<keyword evidence="5 10" id="KW-0863">Zinc-finger</keyword>
<dbReference type="GO" id="GO:0032259">
    <property type="term" value="P:methylation"/>
    <property type="evidence" value="ECO:0007669"/>
    <property type="project" value="UniProtKB-KW"/>
</dbReference>
<dbReference type="InParanoid" id="A0A6J0C4U1"/>
<dbReference type="GO" id="GO:0008276">
    <property type="term" value="F:protein methyltransferase activity"/>
    <property type="evidence" value="ECO:0007669"/>
    <property type="project" value="UniProtKB-ARBA"/>
</dbReference>
<keyword evidence="6" id="KW-0862">Zinc</keyword>
<gene>
    <name evidence="15" type="primary">LOC107226132</name>
</gene>
<dbReference type="InterPro" id="IPR052097">
    <property type="entry name" value="SET-MYND_domain_protein"/>
</dbReference>
<feature type="compositionally biased region" description="Polar residues" evidence="11">
    <location>
        <begin position="203"/>
        <end position="214"/>
    </location>
</feature>
<dbReference type="GeneID" id="107226132"/>
<name>A0A6J0C4U1_NEOLC</name>
<dbReference type="AlphaFoldDB" id="A0A6J0C4U1"/>
<keyword evidence="4" id="KW-0479">Metal-binding</keyword>
<dbReference type="PROSITE" id="PS50280">
    <property type="entry name" value="SET"/>
    <property type="match status" value="1"/>
</dbReference>
<evidence type="ECO:0000256" key="7">
    <source>
        <dbReference type="ARBA" id="ARBA00093423"/>
    </source>
</evidence>
<keyword evidence="2" id="KW-0808">Transferase</keyword>
<dbReference type="CDD" id="cd10536">
    <property type="entry name" value="SET_SMYD4"/>
    <property type="match status" value="1"/>
</dbReference>
<dbReference type="PANTHER" id="PTHR46165">
    <property type="entry name" value="SET AND MYND DOMAIN-CONTAINING PROTEIN 4"/>
    <property type="match status" value="1"/>
</dbReference>
<reference evidence="15" key="1">
    <citation type="submission" date="2025-08" db="UniProtKB">
        <authorList>
            <consortium name="RefSeq"/>
        </authorList>
    </citation>
    <scope>IDENTIFICATION</scope>
    <source>
        <tissue evidence="15">Thorax and Abdomen</tissue>
    </source>
</reference>
<dbReference type="GO" id="GO:0008270">
    <property type="term" value="F:zinc ion binding"/>
    <property type="evidence" value="ECO:0007669"/>
    <property type="project" value="UniProtKB-KW"/>
</dbReference>
<keyword evidence="3" id="KW-0949">S-adenosyl-L-methionine</keyword>
<keyword evidence="14" id="KW-1185">Reference proteome</keyword>
<dbReference type="GO" id="GO:0005737">
    <property type="term" value="C:cytoplasm"/>
    <property type="evidence" value="ECO:0007669"/>
    <property type="project" value="TreeGrafter"/>
</dbReference>
<dbReference type="Proteomes" id="UP000829291">
    <property type="component" value="Chromosome 3"/>
</dbReference>
<evidence type="ECO:0000256" key="11">
    <source>
        <dbReference type="SAM" id="MobiDB-lite"/>
    </source>
</evidence>
<evidence type="ECO:0000256" key="10">
    <source>
        <dbReference type="PROSITE-ProRule" id="PRU00134"/>
    </source>
</evidence>
<evidence type="ECO:0000256" key="4">
    <source>
        <dbReference type="ARBA" id="ARBA00022723"/>
    </source>
</evidence>
<dbReference type="InterPro" id="IPR001214">
    <property type="entry name" value="SET_dom"/>
</dbReference>
<proteinExistence type="predicted"/>
<dbReference type="Gene3D" id="1.25.40.10">
    <property type="entry name" value="Tetratricopeptide repeat domain"/>
    <property type="match status" value="1"/>
</dbReference>
<dbReference type="Gene3D" id="6.10.140.2220">
    <property type="match status" value="1"/>
</dbReference>
<dbReference type="OrthoDB" id="1028014at2759"/>
<evidence type="ECO:0000256" key="3">
    <source>
        <dbReference type="ARBA" id="ARBA00022691"/>
    </source>
</evidence>
<dbReference type="SUPFAM" id="SSF144232">
    <property type="entry name" value="HIT/MYND zinc finger-like"/>
    <property type="match status" value="1"/>
</dbReference>
<evidence type="ECO:0000313" key="15">
    <source>
        <dbReference type="RefSeq" id="XP_015522321.1"/>
    </source>
</evidence>
<dbReference type="SUPFAM" id="SSF48452">
    <property type="entry name" value="TPR-like"/>
    <property type="match status" value="1"/>
</dbReference>
<evidence type="ECO:0000256" key="8">
    <source>
        <dbReference type="ARBA" id="ARBA00093635"/>
    </source>
</evidence>
<dbReference type="FunCoup" id="A0A6J0C4U1">
    <property type="interactions" value="1341"/>
</dbReference>